<dbReference type="Pfam" id="PF01613">
    <property type="entry name" value="Flavin_Reduct"/>
    <property type="match status" value="1"/>
</dbReference>
<dbReference type="InterPro" id="IPR012349">
    <property type="entry name" value="Split_barrel_FMN-bd"/>
</dbReference>
<comment type="caution">
    <text evidence="4">The sequence shown here is derived from an EMBL/GenBank/DDBJ whole genome shotgun (WGS) entry which is preliminary data.</text>
</comment>
<dbReference type="EMBL" id="JBHSHP010000052">
    <property type="protein sequence ID" value="MFC4755746.1"/>
    <property type="molecule type" value="Genomic_DNA"/>
</dbReference>
<gene>
    <name evidence="4" type="ORF">ACFO7U_13310</name>
</gene>
<dbReference type="SMART" id="SM00903">
    <property type="entry name" value="Flavin_Reduct"/>
    <property type="match status" value="1"/>
</dbReference>
<sequence>MTSQELEVMEDTTTPPFVESTEMTESVLRSAYGHFPSGVTALCGTVGDAPVGIAASSFTSVSIDPAYVSVCVANTSSTWPVLRTARRLGVSVLSENHGETARALAAKGKDRFADIDWVPDENGAVFIADSSLWLDCSIEQEVQAGDHLIALLRIHRFVTRPGISPMVFHGSRFHALAAR</sequence>
<name>A0ABV9PS88_9ACTN</name>
<dbReference type="EC" id="1.-.-.-" evidence="4"/>
<organism evidence="4 5">
    <name type="scientific">Dietzia aurantiaca</name>
    <dbReference type="NCBI Taxonomy" id="983873"/>
    <lineage>
        <taxon>Bacteria</taxon>
        <taxon>Bacillati</taxon>
        <taxon>Actinomycetota</taxon>
        <taxon>Actinomycetes</taxon>
        <taxon>Mycobacteriales</taxon>
        <taxon>Dietziaceae</taxon>
        <taxon>Dietzia</taxon>
    </lineage>
</organism>
<dbReference type="PANTHER" id="PTHR30466:SF11">
    <property type="entry name" value="FLAVIN-DEPENDENT MONOOXYGENASE, REDUCTASE SUBUNIT HSAB"/>
    <property type="match status" value="1"/>
</dbReference>
<dbReference type="RefSeq" id="WP_344994999.1">
    <property type="nucleotide sequence ID" value="NZ_BAABCD010000049.1"/>
</dbReference>
<comment type="similarity">
    <text evidence="1">Belongs to the non-flavoprotein flavin reductase family.</text>
</comment>
<dbReference type="PANTHER" id="PTHR30466">
    <property type="entry name" value="FLAVIN REDUCTASE"/>
    <property type="match status" value="1"/>
</dbReference>
<evidence type="ECO:0000259" key="3">
    <source>
        <dbReference type="SMART" id="SM00903"/>
    </source>
</evidence>
<evidence type="ECO:0000313" key="5">
    <source>
        <dbReference type="Proteomes" id="UP001595836"/>
    </source>
</evidence>
<keyword evidence="5" id="KW-1185">Reference proteome</keyword>
<dbReference type="InterPro" id="IPR002563">
    <property type="entry name" value="Flavin_Rdtase-like_dom"/>
</dbReference>
<evidence type="ECO:0000256" key="2">
    <source>
        <dbReference type="ARBA" id="ARBA00023002"/>
    </source>
</evidence>
<protein>
    <submittedName>
        <fullName evidence="4">Flavin reductase family protein</fullName>
        <ecNumber evidence="4">1.-.-.-</ecNumber>
    </submittedName>
</protein>
<evidence type="ECO:0000256" key="1">
    <source>
        <dbReference type="ARBA" id="ARBA00008898"/>
    </source>
</evidence>
<keyword evidence="2 4" id="KW-0560">Oxidoreductase</keyword>
<dbReference type="SUPFAM" id="SSF50475">
    <property type="entry name" value="FMN-binding split barrel"/>
    <property type="match status" value="1"/>
</dbReference>
<dbReference type="Proteomes" id="UP001595836">
    <property type="component" value="Unassembled WGS sequence"/>
</dbReference>
<evidence type="ECO:0000313" key="4">
    <source>
        <dbReference type="EMBL" id="MFC4755746.1"/>
    </source>
</evidence>
<dbReference type="InterPro" id="IPR050268">
    <property type="entry name" value="NADH-dep_flavin_reductase"/>
</dbReference>
<reference evidence="5" key="1">
    <citation type="journal article" date="2019" name="Int. J. Syst. Evol. Microbiol.">
        <title>The Global Catalogue of Microorganisms (GCM) 10K type strain sequencing project: providing services to taxonomists for standard genome sequencing and annotation.</title>
        <authorList>
            <consortium name="The Broad Institute Genomics Platform"/>
            <consortium name="The Broad Institute Genome Sequencing Center for Infectious Disease"/>
            <person name="Wu L."/>
            <person name="Ma J."/>
        </authorList>
    </citation>
    <scope>NUCLEOTIDE SEQUENCE [LARGE SCALE GENOMIC DNA]</scope>
    <source>
        <strain evidence="5">JCM 11882</strain>
    </source>
</reference>
<accession>A0ABV9PS88</accession>
<dbReference type="Gene3D" id="2.30.110.10">
    <property type="entry name" value="Electron Transport, Fmn-binding Protein, Chain A"/>
    <property type="match status" value="1"/>
</dbReference>
<feature type="domain" description="Flavin reductase like" evidence="3">
    <location>
        <begin position="32"/>
        <end position="175"/>
    </location>
</feature>
<dbReference type="GO" id="GO:0016491">
    <property type="term" value="F:oxidoreductase activity"/>
    <property type="evidence" value="ECO:0007669"/>
    <property type="project" value="UniProtKB-KW"/>
</dbReference>
<proteinExistence type="inferred from homology"/>